<name>A0AA39F1D8_MICHY</name>
<evidence type="ECO:0000313" key="2">
    <source>
        <dbReference type="Proteomes" id="UP001168972"/>
    </source>
</evidence>
<proteinExistence type="predicted"/>
<protein>
    <submittedName>
        <fullName evidence="1">Uncharacterized protein</fullName>
    </submittedName>
</protein>
<keyword evidence="2" id="KW-1185">Reference proteome</keyword>
<accession>A0AA39F1D8</accession>
<dbReference type="AlphaFoldDB" id="A0AA39F1D8"/>
<evidence type="ECO:0000313" key="1">
    <source>
        <dbReference type="EMBL" id="KAK0159538.1"/>
    </source>
</evidence>
<organism evidence="1 2">
    <name type="scientific">Microctonus hyperodae</name>
    <name type="common">Parasitoid wasp</name>
    <dbReference type="NCBI Taxonomy" id="165561"/>
    <lineage>
        <taxon>Eukaryota</taxon>
        <taxon>Metazoa</taxon>
        <taxon>Ecdysozoa</taxon>
        <taxon>Arthropoda</taxon>
        <taxon>Hexapoda</taxon>
        <taxon>Insecta</taxon>
        <taxon>Pterygota</taxon>
        <taxon>Neoptera</taxon>
        <taxon>Endopterygota</taxon>
        <taxon>Hymenoptera</taxon>
        <taxon>Apocrita</taxon>
        <taxon>Ichneumonoidea</taxon>
        <taxon>Braconidae</taxon>
        <taxon>Euphorinae</taxon>
        <taxon>Microctonus</taxon>
    </lineage>
</organism>
<dbReference type="EMBL" id="JAQQBR010001841">
    <property type="protein sequence ID" value="KAK0159538.1"/>
    <property type="molecule type" value="Genomic_DNA"/>
</dbReference>
<reference evidence="1" key="2">
    <citation type="submission" date="2023-03" db="EMBL/GenBank/DDBJ databases">
        <authorList>
            <person name="Inwood S.N."/>
            <person name="Skelly J.G."/>
            <person name="Guhlin J."/>
            <person name="Harrop T.W.R."/>
            <person name="Goldson S.G."/>
            <person name="Dearden P.K."/>
        </authorList>
    </citation>
    <scope>NUCLEOTIDE SEQUENCE</scope>
    <source>
        <strain evidence="1">Lincoln</strain>
        <tissue evidence="1">Whole body</tissue>
    </source>
</reference>
<gene>
    <name evidence="1" type="ORF">PV327_010954</name>
</gene>
<reference evidence="1" key="1">
    <citation type="journal article" date="2023" name="bioRxiv">
        <title>Scaffold-level genome assemblies of two parasitoid biocontrol wasps reveal the parthenogenesis mechanism and an associated novel virus.</title>
        <authorList>
            <person name="Inwood S."/>
            <person name="Skelly J."/>
            <person name="Guhlin J."/>
            <person name="Harrop T."/>
            <person name="Goldson S."/>
            <person name="Dearden P."/>
        </authorList>
    </citation>
    <scope>NUCLEOTIDE SEQUENCE</scope>
    <source>
        <strain evidence="1">Lincoln</strain>
        <tissue evidence="1">Whole body</tissue>
    </source>
</reference>
<comment type="caution">
    <text evidence="1">The sequence shown here is derived from an EMBL/GenBank/DDBJ whole genome shotgun (WGS) entry which is preliminary data.</text>
</comment>
<sequence length="93" mass="10576">MELVLETGFDKILQNIEFQPQTVQKEILLNEANHIVNVKEFRITGTSCRIEARVIRQTSVNSTPYTPKLMLESSRNVTGVSCTCVYNKSVKLM</sequence>
<dbReference type="Proteomes" id="UP001168972">
    <property type="component" value="Unassembled WGS sequence"/>
</dbReference>